<evidence type="ECO:0000256" key="1">
    <source>
        <dbReference type="ARBA" id="ARBA00004651"/>
    </source>
</evidence>
<dbReference type="InterPro" id="IPR027379">
    <property type="entry name" value="CLS_N"/>
</dbReference>
<comment type="subcellular location">
    <subcellularLocation>
        <location evidence="1">Cell membrane</location>
        <topology evidence="1">Multi-pass membrane protein</topology>
    </subcellularLocation>
</comment>
<keyword evidence="3 6" id="KW-0812">Transmembrane</keyword>
<organism evidence="9 10">
    <name type="scientific">Streptacidiphilus monticola</name>
    <dbReference type="NCBI Taxonomy" id="2161674"/>
    <lineage>
        <taxon>Bacteria</taxon>
        <taxon>Bacillati</taxon>
        <taxon>Actinomycetota</taxon>
        <taxon>Actinomycetes</taxon>
        <taxon>Kitasatosporales</taxon>
        <taxon>Streptomycetaceae</taxon>
        <taxon>Streptacidiphilus</taxon>
    </lineage>
</organism>
<evidence type="ECO:0000313" key="9">
    <source>
        <dbReference type="EMBL" id="MFC5911195.1"/>
    </source>
</evidence>
<dbReference type="Pfam" id="PF13396">
    <property type="entry name" value="PLDc_N"/>
    <property type="match status" value="1"/>
</dbReference>
<keyword evidence="5 6" id="KW-0472">Membrane</keyword>
<proteinExistence type="predicted"/>
<feature type="transmembrane region" description="Helical" evidence="6">
    <location>
        <begin position="45"/>
        <end position="65"/>
    </location>
</feature>
<sequence length="136" mass="15172">MSNYPALNIFWSMLELFLWILWFFLLFRIITDIFRSHDLSGWGKAGWIILVILLPFIGVLAYVIVRGRSMGERDAEQARQADAAFKSYVREAAGTSGPAAGAGPTHVDELARLAQLRDQGALSDAEFQKAKDKLLA</sequence>
<evidence type="ECO:0000259" key="8">
    <source>
        <dbReference type="Pfam" id="PF13396"/>
    </source>
</evidence>
<protein>
    <submittedName>
        <fullName evidence="9">SHOCT domain-containing protein</fullName>
    </submittedName>
</protein>
<keyword evidence="4 6" id="KW-1133">Transmembrane helix</keyword>
<gene>
    <name evidence="9" type="ORF">ACFP3V_28815</name>
</gene>
<accession>A0ABW1G8T2</accession>
<keyword evidence="10" id="KW-1185">Reference proteome</keyword>
<dbReference type="RefSeq" id="WP_380589722.1">
    <property type="nucleotide sequence ID" value="NZ_JBHSQJ010000147.1"/>
</dbReference>
<dbReference type="InterPro" id="IPR018649">
    <property type="entry name" value="SHOCT"/>
</dbReference>
<evidence type="ECO:0000313" key="10">
    <source>
        <dbReference type="Proteomes" id="UP001596174"/>
    </source>
</evidence>
<evidence type="ECO:0000256" key="3">
    <source>
        <dbReference type="ARBA" id="ARBA00022692"/>
    </source>
</evidence>
<evidence type="ECO:0000256" key="2">
    <source>
        <dbReference type="ARBA" id="ARBA00022475"/>
    </source>
</evidence>
<evidence type="ECO:0000256" key="6">
    <source>
        <dbReference type="SAM" id="Phobius"/>
    </source>
</evidence>
<dbReference type="Pfam" id="PF09851">
    <property type="entry name" value="SHOCT"/>
    <property type="match status" value="1"/>
</dbReference>
<feature type="transmembrane region" description="Helical" evidence="6">
    <location>
        <begin position="7"/>
        <end position="25"/>
    </location>
</feature>
<evidence type="ECO:0000256" key="5">
    <source>
        <dbReference type="ARBA" id="ARBA00023136"/>
    </source>
</evidence>
<comment type="caution">
    <text evidence="9">The sequence shown here is derived from an EMBL/GenBank/DDBJ whole genome shotgun (WGS) entry which is preliminary data.</text>
</comment>
<dbReference type="Proteomes" id="UP001596174">
    <property type="component" value="Unassembled WGS sequence"/>
</dbReference>
<feature type="domain" description="SHOCT" evidence="7">
    <location>
        <begin position="108"/>
        <end position="135"/>
    </location>
</feature>
<keyword evidence="2" id="KW-1003">Cell membrane</keyword>
<evidence type="ECO:0000256" key="4">
    <source>
        <dbReference type="ARBA" id="ARBA00022989"/>
    </source>
</evidence>
<dbReference type="EMBL" id="JBHSQJ010000147">
    <property type="protein sequence ID" value="MFC5911195.1"/>
    <property type="molecule type" value="Genomic_DNA"/>
</dbReference>
<name>A0ABW1G8T2_9ACTN</name>
<reference evidence="10" key="1">
    <citation type="journal article" date="2019" name="Int. J. Syst. Evol. Microbiol.">
        <title>The Global Catalogue of Microorganisms (GCM) 10K type strain sequencing project: providing services to taxonomists for standard genome sequencing and annotation.</title>
        <authorList>
            <consortium name="The Broad Institute Genomics Platform"/>
            <consortium name="The Broad Institute Genome Sequencing Center for Infectious Disease"/>
            <person name="Wu L."/>
            <person name="Ma J."/>
        </authorList>
    </citation>
    <scope>NUCLEOTIDE SEQUENCE [LARGE SCALE GENOMIC DNA]</scope>
    <source>
        <strain evidence="10">JCM 4816</strain>
    </source>
</reference>
<feature type="domain" description="Cardiolipin synthase N-terminal" evidence="8">
    <location>
        <begin position="20"/>
        <end position="66"/>
    </location>
</feature>
<evidence type="ECO:0000259" key="7">
    <source>
        <dbReference type="Pfam" id="PF09851"/>
    </source>
</evidence>